<dbReference type="SUPFAM" id="SSF160104">
    <property type="entry name" value="Acetoacetate decarboxylase-like"/>
    <property type="match status" value="1"/>
</dbReference>
<dbReference type="Pfam" id="PF01494">
    <property type="entry name" value="FAD_binding_3"/>
    <property type="match status" value="1"/>
</dbReference>
<evidence type="ECO:0000256" key="1">
    <source>
        <dbReference type="ARBA" id="ARBA00007992"/>
    </source>
</evidence>
<dbReference type="InterPro" id="IPR036188">
    <property type="entry name" value="FAD/NAD-bd_sf"/>
</dbReference>
<proteinExistence type="inferred from homology"/>
<keyword evidence="4" id="KW-0560">Oxidoreductase</keyword>
<dbReference type="Gene3D" id="2.40.400.10">
    <property type="entry name" value="Acetoacetate decarboxylase-like"/>
    <property type="match status" value="1"/>
</dbReference>
<dbReference type="Proteomes" id="UP000028545">
    <property type="component" value="Unassembled WGS sequence"/>
</dbReference>
<evidence type="ECO:0000313" key="7">
    <source>
        <dbReference type="EMBL" id="KEZ42083.1"/>
    </source>
</evidence>
<evidence type="ECO:0000259" key="6">
    <source>
        <dbReference type="Pfam" id="PF01494"/>
    </source>
</evidence>
<gene>
    <name evidence="7" type="ORF">SAPIO_CDS6309</name>
</gene>
<dbReference type="InterPro" id="IPR002938">
    <property type="entry name" value="FAD-bd"/>
</dbReference>
<evidence type="ECO:0000313" key="8">
    <source>
        <dbReference type="Proteomes" id="UP000028545"/>
    </source>
</evidence>
<organism evidence="7 8">
    <name type="scientific">Pseudallescheria apiosperma</name>
    <name type="common">Scedosporium apiospermum</name>
    <dbReference type="NCBI Taxonomy" id="563466"/>
    <lineage>
        <taxon>Eukaryota</taxon>
        <taxon>Fungi</taxon>
        <taxon>Dikarya</taxon>
        <taxon>Ascomycota</taxon>
        <taxon>Pezizomycotina</taxon>
        <taxon>Sordariomycetes</taxon>
        <taxon>Hypocreomycetidae</taxon>
        <taxon>Microascales</taxon>
        <taxon>Microascaceae</taxon>
        <taxon>Scedosporium</taxon>
    </lineage>
</organism>
<protein>
    <recommendedName>
        <fullName evidence="6">FAD-binding domain-containing protein</fullName>
    </recommendedName>
</protein>
<dbReference type="EMBL" id="JOWA01000102">
    <property type="protein sequence ID" value="KEZ42083.1"/>
    <property type="molecule type" value="Genomic_DNA"/>
</dbReference>
<dbReference type="Gene3D" id="3.50.50.60">
    <property type="entry name" value="FAD/NAD(P)-binding domain"/>
    <property type="match status" value="1"/>
</dbReference>
<dbReference type="InterPro" id="IPR023375">
    <property type="entry name" value="ADC_dom_sf"/>
</dbReference>
<dbReference type="AlphaFoldDB" id="A0A084G421"/>
<dbReference type="InterPro" id="IPR050493">
    <property type="entry name" value="FAD-dep_Monooxygenase_BioMet"/>
</dbReference>
<dbReference type="InterPro" id="IPR010451">
    <property type="entry name" value="Acetoacetate_decarboxylase"/>
</dbReference>
<name>A0A084G421_PSEDA</name>
<dbReference type="GO" id="GO:0016829">
    <property type="term" value="F:lyase activity"/>
    <property type="evidence" value="ECO:0007669"/>
    <property type="project" value="InterPro"/>
</dbReference>
<evidence type="ECO:0000256" key="4">
    <source>
        <dbReference type="ARBA" id="ARBA00023002"/>
    </source>
</evidence>
<dbReference type="GO" id="GO:0004497">
    <property type="term" value="F:monooxygenase activity"/>
    <property type="evidence" value="ECO:0007669"/>
    <property type="project" value="UniProtKB-KW"/>
</dbReference>
<dbReference type="SUPFAM" id="SSF51905">
    <property type="entry name" value="FAD/NAD(P)-binding domain"/>
    <property type="match status" value="1"/>
</dbReference>
<evidence type="ECO:0000256" key="5">
    <source>
        <dbReference type="ARBA" id="ARBA00023033"/>
    </source>
</evidence>
<accession>A0A084G421</accession>
<keyword evidence="2" id="KW-0285">Flavoprotein</keyword>
<feature type="domain" description="FAD-binding" evidence="6">
    <location>
        <begin position="32"/>
        <end position="387"/>
    </location>
</feature>
<dbReference type="RefSeq" id="XP_016641882.1">
    <property type="nucleotide sequence ID" value="XM_016788448.1"/>
</dbReference>
<dbReference type="GeneID" id="27725381"/>
<keyword evidence="5" id="KW-0503">Monooxygenase</keyword>
<sequence>MASFYTNAPAPSGLLHKTNDHGAERYSPGLNIVIIGAGIGGLTAAIYLRYQGHAVTVLEQPHSTNDTATVLHLTPNSNGLLRRIGIFAEHLDANSVESVSADEEEMRTETADKYTATTMQISEYDANNRLLRNTDLTDSNTLWLHPWHLVNRARLHEELNRRATSLEGEGVPVIIRRCSCVADIDATSGTALLENGERVQGEVLIGADGIHSKARPKVPGGDIGTKASGKSAFCFQVPRQVAMDDVLTREYAEKDGQWHFTGMRKEGEEKAYIQAEWIIKADKAKLIDVYKDFDPSLVALMGKAETETFDAWELLDLGVLPTWVHKRLALLGDAAHPFFADQSQGAGCAIEDAVALAVVLQHGITAGEVPERLRLYEKIRKERANRVQEYLRLAGRDLRNKGLELGLYWRMPVSFGPFPGPRQTFEGRPRSSAQSTFTIASIKFKTSRTILENLFPSSSFRFKSPGTVAYASFSQTTLDKMEWLGGSGYRYFGLYIHGVEYVQNDGQVLEGTFLPILFEDLTDPIISGREELGIPKLYCSIDLWRRNSSYWIQAGWQGASFGKFALDGLREVSLGDDKGTIGGEDDHGIFSYKYVPAVGQRGKADVEYAIFVPHAEEAKAVESKVQKVYKADRASVSLDPLHWEALPTLYHIVSRLAEIPVYEVVEAKVVEGVGVPNFSSARRID</sequence>
<dbReference type="VEuPathDB" id="FungiDB:SAPIO_CDS6309"/>
<keyword evidence="3" id="KW-0274">FAD</keyword>
<dbReference type="KEGG" id="sapo:SAPIO_CDS6309"/>
<dbReference type="OrthoDB" id="1047367at2759"/>
<dbReference type="GO" id="GO:0071949">
    <property type="term" value="F:FAD binding"/>
    <property type="evidence" value="ECO:0007669"/>
    <property type="project" value="InterPro"/>
</dbReference>
<evidence type="ECO:0000256" key="2">
    <source>
        <dbReference type="ARBA" id="ARBA00022630"/>
    </source>
</evidence>
<dbReference type="Pfam" id="PF06314">
    <property type="entry name" value="ADC"/>
    <property type="match status" value="1"/>
</dbReference>
<dbReference type="PANTHER" id="PTHR13789">
    <property type="entry name" value="MONOOXYGENASE"/>
    <property type="match status" value="1"/>
</dbReference>
<evidence type="ECO:0000256" key="3">
    <source>
        <dbReference type="ARBA" id="ARBA00022827"/>
    </source>
</evidence>
<dbReference type="PANTHER" id="PTHR13789:SF261">
    <property type="entry name" value="HYDROXYLASE, PUTATIVE (AFU_ORTHOLOGUE AFUA_7G00590)-RELATED"/>
    <property type="match status" value="1"/>
</dbReference>
<keyword evidence="8" id="KW-1185">Reference proteome</keyword>
<dbReference type="PRINTS" id="PR00420">
    <property type="entry name" value="RNGMNOXGNASE"/>
</dbReference>
<comment type="caution">
    <text evidence="7">The sequence shown here is derived from an EMBL/GenBank/DDBJ whole genome shotgun (WGS) entry which is preliminary data.</text>
</comment>
<dbReference type="HOGENOM" id="CLU_014528_0_0_1"/>
<reference evidence="7 8" key="1">
    <citation type="journal article" date="2014" name="Genome Announc.">
        <title>Draft genome sequence of the pathogenic fungus Scedosporium apiospermum.</title>
        <authorList>
            <person name="Vandeputte P."/>
            <person name="Ghamrawi S."/>
            <person name="Rechenmann M."/>
            <person name="Iltis A."/>
            <person name="Giraud S."/>
            <person name="Fleury M."/>
            <person name="Thornton C."/>
            <person name="Delhaes L."/>
            <person name="Meyer W."/>
            <person name="Papon N."/>
            <person name="Bouchara J.P."/>
        </authorList>
    </citation>
    <scope>NUCLEOTIDE SEQUENCE [LARGE SCALE GENOMIC DNA]</scope>
    <source>
        <strain evidence="7 8">IHEM 14462</strain>
    </source>
</reference>
<comment type="similarity">
    <text evidence="1">Belongs to the paxM FAD-dependent monooxygenase family.</text>
</comment>